<feature type="domain" description="DNA-directed DNA polymerase family B multifunctional" evidence="21">
    <location>
        <begin position="319"/>
        <end position="622"/>
    </location>
</feature>
<dbReference type="InterPro" id="IPR006172">
    <property type="entry name" value="DNA-dir_DNA_pol_B"/>
</dbReference>
<dbReference type="InterPro" id="IPR006133">
    <property type="entry name" value="DNA-dir_DNA_pol_B_exonuc"/>
</dbReference>
<sequence>MPPFKVLSVDIECISMNTGFPQAKCDPVIQIGNTLSRYGVVHKDIFCLRETSSIPGTNVVSFEDERSLLVAWRKYLLKADPDIIVGFNIKNFDIPYLLERARVLSIPDFAVLGRSQRSVRVRDVTFSSKQLGSSSFKEVEMEGRLVFDMYQIIKREYKLRSYSLNSISVHFLGEQKEDVPYYEIKKLQDGDRDTRKRIASYCLKDTHLPLRLFHKLNVVLNHAELSRVMGVPISYITVRGHSIKCLSLILRKAKEMGYICPTIDAVDTEKTYEGGYVMEAQKGFYPNPITVLDFSSLYPSIMIANNICYTTLLSPKQAENRRRAKRRMAETDDEELRSCLNARQEALKIAANSIYGFTGSMLGKLPCIEVSQSITALGRNMIVETKSMIEAKYKKSDLFGYDARVIYGDTDSVMIDLGVVDVEKVCEISRDISEYVTSRFVKPVSLEFEKVYHPFLLINKKRYAGLIHRTGKVDTKGIETVRRDNCELVKHIIENSLNYILWEKNVEKAKQFVKDTIRDLYLDRIDMSRLVISKSITKSEAKYQARQAHIELAEKMRKRDPNSAPGLGDRVAYVIVKGGKNVPAYARSEDPLYVLENGLTIDKEHYIEHQLANPIQRLFEPIMDNVGELLRGSHTRVHVTAHSRGPMSMFLTKNVVCLGCKAVGSILCGHCRKDFLTHFLRLEACIEKKKLAFAKCWVECQRCQASLCNEVLCVNRDCPIFYMRTKVMKDLEGDVEKLEQLRGLEW</sequence>
<dbReference type="InterPro" id="IPR023211">
    <property type="entry name" value="DNA_pol_palm_dom_sf"/>
</dbReference>
<keyword evidence="5 20" id="KW-0808">Transferase</keyword>
<evidence type="ECO:0000256" key="6">
    <source>
        <dbReference type="ARBA" id="ARBA00022695"/>
    </source>
</evidence>
<dbReference type="GO" id="GO:0045004">
    <property type="term" value="P:DNA replication proofreading"/>
    <property type="evidence" value="ECO:0007669"/>
    <property type="project" value="TreeGrafter"/>
</dbReference>
<dbReference type="PANTHER" id="PTHR10322">
    <property type="entry name" value="DNA POLYMERASE CATALYTIC SUBUNIT"/>
    <property type="match status" value="1"/>
</dbReference>
<gene>
    <name evidence="24" type="ORF">PYX00_011563</name>
</gene>
<dbReference type="InterPro" id="IPR006134">
    <property type="entry name" value="DNA-dir_DNA_pol_B_multi_dom"/>
</dbReference>
<evidence type="ECO:0000256" key="9">
    <source>
        <dbReference type="ARBA" id="ARBA00022723"/>
    </source>
</evidence>
<dbReference type="AlphaFoldDB" id="A0AAW2H844"/>
<accession>A0AAW2H844</accession>
<evidence type="ECO:0000256" key="19">
    <source>
        <dbReference type="ARBA" id="ARBA00049244"/>
    </source>
</evidence>
<dbReference type="Pfam" id="PF14260">
    <property type="entry name" value="zf-C4pol"/>
    <property type="match status" value="1"/>
</dbReference>
<evidence type="ECO:0000259" key="23">
    <source>
        <dbReference type="Pfam" id="PF14260"/>
    </source>
</evidence>
<keyword evidence="6 20" id="KW-0548">Nucleotidyltransferase</keyword>
<evidence type="ECO:0000256" key="18">
    <source>
        <dbReference type="ARBA" id="ARBA00023242"/>
    </source>
</evidence>
<dbReference type="GO" id="GO:0008270">
    <property type="term" value="F:zinc ion binding"/>
    <property type="evidence" value="ECO:0007669"/>
    <property type="project" value="UniProtKB-KW"/>
</dbReference>
<organism evidence="24">
    <name type="scientific">Menopon gallinae</name>
    <name type="common">poultry shaft louse</name>
    <dbReference type="NCBI Taxonomy" id="328185"/>
    <lineage>
        <taxon>Eukaryota</taxon>
        <taxon>Metazoa</taxon>
        <taxon>Ecdysozoa</taxon>
        <taxon>Arthropoda</taxon>
        <taxon>Hexapoda</taxon>
        <taxon>Insecta</taxon>
        <taxon>Pterygota</taxon>
        <taxon>Neoptera</taxon>
        <taxon>Paraneoptera</taxon>
        <taxon>Psocodea</taxon>
        <taxon>Troctomorpha</taxon>
        <taxon>Phthiraptera</taxon>
        <taxon>Amblycera</taxon>
        <taxon>Menoponidae</taxon>
        <taxon>Menopon</taxon>
    </lineage>
</organism>
<evidence type="ECO:0000256" key="12">
    <source>
        <dbReference type="ARBA" id="ARBA00022833"/>
    </source>
</evidence>
<dbReference type="CDD" id="cd05777">
    <property type="entry name" value="DNA_polB_delta_exo"/>
    <property type="match status" value="1"/>
</dbReference>
<evidence type="ECO:0000256" key="10">
    <source>
        <dbReference type="ARBA" id="ARBA00022771"/>
    </source>
</evidence>
<dbReference type="GO" id="GO:0008296">
    <property type="term" value="F:3'-5'-DNA exonuclease activity"/>
    <property type="evidence" value="ECO:0007669"/>
    <property type="project" value="TreeGrafter"/>
</dbReference>
<reference evidence="24" key="1">
    <citation type="journal article" date="2024" name="Gigascience">
        <title>Chromosome-level genome of the poultry shaft louse Menopon gallinae provides insight into the host-switching and adaptive evolution of parasitic lice.</title>
        <authorList>
            <person name="Xu Y."/>
            <person name="Ma L."/>
            <person name="Liu S."/>
            <person name="Liang Y."/>
            <person name="Liu Q."/>
            <person name="He Z."/>
            <person name="Tian L."/>
            <person name="Duan Y."/>
            <person name="Cai W."/>
            <person name="Li H."/>
            <person name="Song F."/>
        </authorList>
    </citation>
    <scope>NUCLEOTIDE SEQUENCE</scope>
    <source>
        <strain evidence="24">Cailab_2023a</strain>
    </source>
</reference>
<dbReference type="GO" id="GO:0006297">
    <property type="term" value="P:nucleotide-excision repair, DNA gap filling"/>
    <property type="evidence" value="ECO:0007669"/>
    <property type="project" value="TreeGrafter"/>
</dbReference>
<comment type="catalytic activity">
    <reaction evidence="19 20">
        <text>DNA(n) + a 2'-deoxyribonucleoside 5'-triphosphate = DNA(n+1) + diphosphate</text>
        <dbReference type="Rhea" id="RHEA:22508"/>
        <dbReference type="Rhea" id="RHEA-COMP:17339"/>
        <dbReference type="Rhea" id="RHEA-COMP:17340"/>
        <dbReference type="ChEBI" id="CHEBI:33019"/>
        <dbReference type="ChEBI" id="CHEBI:61560"/>
        <dbReference type="ChEBI" id="CHEBI:173112"/>
        <dbReference type="EC" id="2.7.7.7"/>
    </reaction>
</comment>
<evidence type="ECO:0000256" key="17">
    <source>
        <dbReference type="ARBA" id="ARBA00023125"/>
    </source>
</evidence>
<dbReference type="Pfam" id="PF03104">
    <property type="entry name" value="DNA_pol_B_exo1"/>
    <property type="match status" value="1"/>
</dbReference>
<evidence type="ECO:0000259" key="21">
    <source>
        <dbReference type="Pfam" id="PF00136"/>
    </source>
</evidence>
<dbReference type="Gene3D" id="1.10.132.60">
    <property type="entry name" value="DNA polymerase family B, C-terminal domain"/>
    <property type="match status" value="1"/>
</dbReference>
<dbReference type="EC" id="2.7.7.7" evidence="20"/>
<evidence type="ECO:0000256" key="4">
    <source>
        <dbReference type="ARBA" id="ARBA00022485"/>
    </source>
</evidence>
<dbReference type="GO" id="GO:0006287">
    <property type="term" value="P:base-excision repair, gap-filling"/>
    <property type="evidence" value="ECO:0007669"/>
    <property type="project" value="TreeGrafter"/>
</dbReference>
<feature type="domain" description="DNA-directed DNA polymerase family B exonuclease" evidence="22">
    <location>
        <begin position="2"/>
        <end position="167"/>
    </location>
</feature>
<dbReference type="InterPro" id="IPR012337">
    <property type="entry name" value="RNaseH-like_sf"/>
</dbReference>
<dbReference type="InterPro" id="IPR036397">
    <property type="entry name" value="RNaseH_sf"/>
</dbReference>
<dbReference type="PROSITE" id="PS00116">
    <property type="entry name" value="DNA_POLYMERASE_B"/>
    <property type="match status" value="1"/>
</dbReference>
<dbReference type="SUPFAM" id="SSF56672">
    <property type="entry name" value="DNA/RNA polymerases"/>
    <property type="match status" value="1"/>
</dbReference>
<evidence type="ECO:0000256" key="8">
    <source>
        <dbReference type="ARBA" id="ARBA00022722"/>
    </source>
</evidence>
<dbReference type="PRINTS" id="PR00106">
    <property type="entry name" value="DNAPOLB"/>
</dbReference>
<evidence type="ECO:0000256" key="5">
    <source>
        <dbReference type="ARBA" id="ARBA00022679"/>
    </source>
</evidence>
<evidence type="ECO:0000256" key="7">
    <source>
        <dbReference type="ARBA" id="ARBA00022705"/>
    </source>
</evidence>
<evidence type="ECO:0000313" key="24">
    <source>
        <dbReference type="EMBL" id="KAL0265845.1"/>
    </source>
</evidence>
<name>A0AAW2H844_9NEOP</name>
<feature type="domain" description="C4-type zinc-finger of DNA polymerase delta" evidence="23">
    <location>
        <begin position="657"/>
        <end position="724"/>
    </location>
</feature>
<keyword evidence="14 20" id="KW-0239">DNA-directed DNA polymerase</keyword>
<evidence type="ECO:0000256" key="11">
    <source>
        <dbReference type="ARBA" id="ARBA00022801"/>
    </source>
</evidence>
<evidence type="ECO:0000256" key="3">
    <source>
        <dbReference type="ARBA" id="ARBA00005755"/>
    </source>
</evidence>
<dbReference type="GO" id="GO:0003677">
    <property type="term" value="F:DNA binding"/>
    <property type="evidence" value="ECO:0007669"/>
    <property type="project" value="UniProtKB-KW"/>
</dbReference>
<keyword evidence="18 20" id="KW-0539">Nucleus</keyword>
<keyword evidence="15 20" id="KW-0408">Iron</keyword>
<protein>
    <recommendedName>
        <fullName evidence="20">DNA polymerase</fullName>
        <ecNumber evidence="20">2.7.7.7</ecNumber>
    </recommendedName>
</protein>
<comment type="subcellular location">
    <subcellularLocation>
        <location evidence="2 20">Nucleus</location>
    </subcellularLocation>
</comment>
<comment type="cofactor">
    <cofactor evidence="1 20">
        <name>[4Fe-4S] cluster</name>
        <dbReference type="ChEBI" id="CHEBI:49883"/>
    </cofactor>
</comment>
<dbReference type="InterPro" id="IPR017964">
    <property type="entry name" value="DNA-dir_DNA_pol_B_CS"/>
</dbReference>
<keyword evidence="11" id="KW-0378">Hydrolase</keyword>
<dbReference type="InterPro" id="IPR043502">
    <property type="entry name" value="DNA/RNA_pol_sf"/>
</dbReference>
<evidence type="ECO:0000256" key="20">
    <source>
        <dbReference type="RuleBase" id="RU000442"/>
    </source>
</evidence>
<keyword evidence="17 20" id="KW-0238">DNA-binding</keyword>
<comment type="similarity">
    <text evidence="3 20">Belongs to the DNA polymerase type-B family.</text>
</comment>
<dbReference type="Gene3D" id="3.30.420.10">
    <property type="entry name" value="Ribonuclease H-like superfamily/Ribonuclease H"/>
    <property type="match status" value="1"/>
</dbReference>
<keyword evidence="10 20" id="KW-0863">Zinc-finger</keyword>
<evidence type="ECO:0000256" key="2">
    <source>
        <dbReference type="ARBA" id="ARBA00004123"/>
    </source>
</evidence>
<dbReference type="Gene3D" id="3.90.1600.10">
    <property type="entry name" value="Palm domain of DNA polymerase"/>
    <property type="match status" value="1"/>
</dbReference>
<dbReference type="InterPro" id="IPR042087">
    <property type="entry name" value="DNA_pol_B_thumb"/>
</dbReference>
<dbReference type="GO" id="GO:0000166">
    <property type="term" value="F:nucleotide binding"/>
    <property type="evidence" value="ECO:0007669"/>
    <property type="project" value="InterPro"/>
</dbReference>
<keyword evidence="12 20" id="KW-0862">Zinc</keyword>
<proteinExistence type="inferred from homology"/>
<keyword evidence="13" id="KW-0269">Exonuclease</keyword>
<dbReference type="GO" id="GO:0003887">
    <property type="term" value="F:DNA-directed DNA polymerase activity"/>
    <property type="evidence" value="ECO:0007669"/>
    <property type="project" value="UniProtKB-KW"/>
</dbReference>
<evidence type="ECO:0000256" key="14">
    <source>
        <dbReference type="ARBA" id="ARBA00022932"/>
    </source>
</evidence>
<keyword evidence="9 20" id="KW-0479">Metal-binding</keyword>
<dbReference type="SMART" id="SM00486">
    <property type="entry name" value="POLBc"/>
    <property type="match status" value="1"/>
</dbReference>
<evidence type="ECO:0000256" key="13">
    <source>
        <dbReference type="ARBA" id="ARBA00022839"/>
    </source>
</evidence>
<evidence type="ECO:0000256" key="1">
    <source>
        <dbReference type="ARBA" id="ARBA00001966"/>
    </source>
</evidence>
<dbReference type="GO" id="GO:0051539">
    <property type="term" value="F:4 iron, 4 sulfur cluster binding"/>
    <property type="evidence" value="ECO:0007669"/>
    <property type="project" value="UniProtKB-KW"/>
</dbReference>
<dbReference type="Pfam" id="PF00136">
    <property type="entry name" value="DNA_pol_B"/>
    <property type="match status" value="1"/>
</dbReference>
<keyword evidence="7 20" id="KW-0235">DNA replication</keyword>
<keyword evidence="16 20" id="KW-0411">Iron-sulfur</keyword>
<evidence type="ECO:0000259" key="22">
    <source>
        <dbReference type="Pfam" id="PF03104"/>
    </source>
</evidence>
<evidence type="ECO:0000256" key="15">
    <source>
        <dbReference type="ARBA" id="ARBA00023004"/>
    </source>
</evidence>
<dbReference type="SUPFAM" id="SSF53098">
    <property type="entry name" value="Ribonuclease H-like"/>
    <property type="match status" value="1"/>
</dbReference>
<comment type="caution">
    <text evidence="24">The sequence shown here is derived from an EMBL/GenBank/DDBJ whole genome shotgun (WGS) entry which is preliminary data.</text>
</comment>
<dbReference type="NCBIfam" id="TIGR00592">
    <property type="entry name" value="pol2"/>
    <property type="match status" value="1"/>
</dbReference>
<keyword evidence="8" id="KW-0540">Nuclease</keyword>
<dbReference type="PANTHER" id="PTHR10322:SF23">
    <property type="entry name" value="DNA POLYMERASE DELTA CATALYTIC SUBUNIT"/>
    <property type="match status" value="1"/>
</dbReference>
<dbReference type="GO" id="GO:0043625">
    <property type="term" value="C:delta DNA polymerase complex"/>
    <property type="evidence" value="ECO:0007669"/>
    <property type="project" value="TreeGrafter"/>
</dbReference>
<evidence type="ECO:0000256" key="16">
    <source>
        <dbReference type="ARBA" id="ARBA00023014"/>
    </source>
</evidence>
<dbReference type="FunFam" id="3.30.420.10:FF:000004">
    <property type="entry name" value="DNA polymerase"/>
    <property type="match status" value="1"/>
</dbReference>
<dbReference type="InterPro" id="IPR050240">
    <property type="entry name" value="DNA_pol_type-B"/>
</dbReference>
<dbReference type="EMBL" id="JARGDH010000006">
    <property type="protein sequence ID" value="KAL0265845.1"/>
    <property type="molecule type" value="Genomic_DNA"/>
</dbReference>
<keyword evidence="4 20" id="KW-0004">4Fe-4S</keyword>
<dbReference type="InterPro" id="IPR025687">
    <property type="entry name" value="Znf-C4pol"/>
</dbReference>